<keyword evidence="2" id="KW-1185">Reference proteome</keyword>
<dbReference type="Proteomes" id="UP001432062">
    <property type="component" value="Chromosome"/>
</dbReference>
<evidence type="ECO:0008006" key="3">
    <source>
        <dbReference type="Google" id="ProtNLM"/>
    </source>
</evidence>
<gene>
    <name evidence="1" type="ORF">OG563_31130</name>
</gene>
<dbReference type="RefSeq" id="WP_327096822.1">
    <property type="nucleotide sequence ID" value="NZ_CP109149.1"/>
</dbReference>
<protein>
    <recommendedName>
        <fullName evidence="3">DUF2007 domain-containing protein</fullName>
    </recommendedName>
</protein>
<evidence type="ECO:0000313" key="1">
    <source>
        <dbReference type="EMBL" id="WUV43657.1"/>
    </source>
</evidence>
<organism evidence="1 2">
    <name type="scientific">Nocardia vinacea</name>
    <dbReference type="NCBI Taxonomy" id="96468"/>
    <lineage>
        <taxon>Bacteria</taxon>
        <taxon>Bacillati</taxon>
        <taxon>Actinomycetota</taxon>
        <taxon>Actinomycetes</taxon>
        <taxon>Mycobacteriales</taxon>
        <taxon>Nocardiaceae</taxon>
        <taxon>Nocardia</taxon>
    </lineage>
</organism>
<name>A0ABZ1YP30_9NOCA</name>
<dbReference type="EMBL" id="CP109441">
    <property type="protein sequence ID" value="WUV43657.1"/>
    <property type="molecule type" value="Genomic_DNA"/>
</dbReference>
<accession>A0ABZ1YP30</accession>
<sequence length="75" mass="8216">MMWLTRSHEPATEDYGLLVAAATVAAEATARAVRDLLRDNGIRATIGPAQPARHRVLVFPEDAVRAFEILCDNTI</sequence>
<proteinExistence type="predicted"/>
<reference evidence="1" key="1">
    <citation type="submission" date="2022-10" db="EMBL/GenBank/DDBJ databases">
        <title>The complete genomes of actinobacterial strains from the NBC collection.</title>
        <authorList>
            <person name="Joergensen T.S."/>
            <person name="Alvarez Arevalo M."/>
            <person name="Sterndorff E.B."/>
            <person name="Faurdal D."/>
            <person name="Vuksanovic O."/>
            <person name="Mourched A.-S."/>
            <person name="Charusanti P."/>
            <person name="Shaw S."/>
            <person name="Blin K."/>
            <person name="Weber T."/>
        </authorList>
    </citation>
    <scope>NUCLEOTIDE SEQUENCE</scope>
    <source>
        <strain evidence="1">NBC_01482</strain>
    </source>
</reference>
<evidence type="ECO:0000313" key="2">
    <source>
        <dbReference type="Proteomes" id="UP001432062"/>
    </source>
</evidence>